<proteinExistence type="predicted"/>
<organism evidence="1 2">
    <name type="scientific">Hymenobacter edaphi</name>
    <dbReference type="NCBI Taxonomy" id="2211146"/>
    <lineage>
        <taxon>Bacteria</taxon>
        <taxon>Pseudomonadati</taxon>
        <taxon>Bacteroidota</taxon>
        <taxon>Cytophagia</taxon>
        <taxon>Cytophagales</taxon>
        <taxon>Hymenobacteraceae</taxon>
        <taxon>Hymenobacter</taxon>
    </lineage>
</organism>
<accession>A0A328BVB1</accession>
<reference evidence="2" key="1">
    <citation type="submission" date="2018-05" db="EMBL/GenBank/DDBJ databases">
        <authorList>
            <person name="Nie L."/>
        </authorList>
    </citation>
    <scope>NUCLEOTIDE SEQUENCE [LARGE SCALE GENOMIC DNA]</scope>
    <source>
        <strain evidence="2">NL</strain>
    </source>
</reference>
<protein>
    <submittedName>
        <fullName evidence="1">Uncharacterized protein</fullName>
    </submittedName>
</protein>
<name>A0A328BVB1_9BACT</name>
<dbReference type="AlphaFoldDB" id="A0A328BVB1"/>
<dbReference type="EMBL" id="QHKM01000001">
    <property type="protein sequence ID" value="RAK70625.1"/>
    <property type="molecule type" value="Genomic_DNA"/>
</dbReference>
<dbReference type="Proteomes" id="UP000248553">
    <property type="component" value="Unassembled WGS sequence"/>
</dbReference>
<keyword evidence="2" id="KW-1185">Reference proteome</keyword>
<gene>
    <name evidence="1" type="ORF">DLM85_07285</name>
</gene>
<evidence type="ECO:0000313" key="2">
    <source>
        <dbReference type="Proteomes" id="UP000248553"/>
    </source>
</evidence>
<sequence length="275" mass="30898">MMPLLSHLLPLRPGCLLMFGALALLSPARPAWAQSKLGKVTAYPAGKDFNQIGSDARAVALADSVMQAMGGYDAWQKTRFIGWEFFGEQYQVWDKQTNDFRWQKGDLVLTGNLNSRTGKAYRAGQDISETEEGKKLLTNMYATWANNSWWLLMPFKLKDSGVKLVYKGTGNTVQGSPARVVEMTFENVGVTPNNRYELLISPRTYLVEEWAFYRNAADAAPSFRRQWSDYRPYGRILLAANRSDGKDGRRLSNIAAAQKVPAGYMQSPKPQPKLQ</sequence>
<comment type="caution">
    <text evidence="1">The sequence shown here is derived from an EMBL/GenBank/DDBJ whole genome shotgun (WGS) entry which is preliminary data.</text>
</comment>
<evidence type="ECO:0000313" key="1">
    <source>
        <dbReference type="EMBL" id="RAK70625.1"/>
    </source>
</evidence>
<dbReference type="RefSeq" id="WP_111477375.1">
    <property type="nucleotide sequence ID" value="NZ_QHKM01000001.1"/>
</dbReference>